<dbReference type="InterPro" id="IPR014752">
    <property type="entry name" value="Arrestin-like_C"/>
</dbReference>
<comment type="similarity">
    <text evidence="1">Belongs to the arrestin family.</text>
</comment>
<organism evidence="2 3">
    <name type="scientific">Aspergillus fumigatus (strain CBS 144.89 / FGSC A1163 / CEA10)</name>
    <name type="common">Neosartorya fumigata</name>
    <dbReference type="NCBI Taxonomy" id="451804"/>
    <lineage>
        <taxon>Eukaryota</taxon>
        <taxon>Fungi</taxon>
        <taxon>Dikarya</taxon>
        <taxon>Ascomycota</taxon>
        <taxon>Pezizomycotina</taxon>
        <taxon>Eurotiomycetes</taxon>
        <taxon>Eurotiomycetidae</taxon>
        <taxon>Eurotiales</taxon>
        <taxon>Aspergillaceae</taxon>
        <taxon>Aspergillus</taxon>
        <taxon>Aspergillus subgen. Fumigati</taxon>
    </lineage>
</organism>
<dbReference type="PANTHER" id="PTHR11188">
    <property type="entry name" value="ARRESTIN DOMAIN CONTAINING PROTEIN"/>
    <property type="match status" value="1"/>
</dbReference>
<evidence type="ECO:0008006" key="4">
    <source>
        <dbReference type="Google" id="ProtNLM"/>
    </source>
</evidence>
<dbReference type="Proteomes" id="UP000001699">
    <property type="component" value="Unassembled WGS sequence"/>
</dbReference>
<dbReference type="PANTHER" id="PTHR11188:SF17">
    <property type="entry name" value="FI21816P1"/>
    <property type="match status" value="1"/>
</dbReference>
<dbReference type="OrthoDB" id="2333384at2759"/>
<accession>B0Y0S0</accession>
<gene>
    <name evidence="2" type="ORF">AFUB_058320</name>
</gene>
<reference evidence="2 3" key="1">
    <citation type="journal article" date="2008" name="PLoS Genet.">
        <title>Genomic islands in the pathogenic filamentous fungus Aspergillus fumigatus.</title>
        <authorList>
            <person name="Fedorova N.D."/>
            <person name="Khaldi N."/>
            <person name="Joardar V.S."/>
            <person name="Maiti R."/>
            <person name="Amedeo P."/>
            <person name="Anderson M.J."/>
            <person name="Crabtree J."/>
            <person name="Silva J.C."/>
            <person name="Badger J.H."/>
            <person name="Albarraq A."/>
            <person name="Angiuoli S."/>
            <person name="Bussey H."/>
            <person name="Bowyer P."/>
            <person name="Cotty P.J."/>
            <person name="Dyer P.S."/>
            <person name="Egan A."/>
            <person name="Galens K."/>
            <person name="Fraser-Liggett C.M."/>
            <person name="Haas B.J."/>
            <person name="Inman J.M."/>
            <person name="Kent R."/>
            <person name="Lemieux S."/>
            <person name="Malavazi I."/>
            <person name="Orvis J."/>
            <person name="Roemer T."/>
            <person name="Ronning C.M."/>
            <person name="Sundaram J.P."/>
            <person name="Sutton G."/>
            <person name="Turner G."/>
            <person name="Venter J.C."/>
            <person name="White O.R."/>
            <person name="Whitty B.R."/>
            <person name="Youngman P."/>
            <person name="Wolfe K.H."/>
            <person name="Goldman G.H."/>
            <person name="Wortman J.R."/>
            <person name="Jiang B."/>
            <person name="Denning D.W."/>
            <person name="Nierman W.C."/>
        </authorList>
    </citation>
    <scope>NUCLEOTIDE SEQUENCE [LARGE SCALE GENOMIC DNA]</scope>
    <source>
        <strain evidence="3">CBS 144.89 / FGSC A1163 / CEA10</strain>
    </source>
</reference>
<evidence type="ECO:0000313" key="2">
    <source>
        <dbReference type="EMBL" id="EDP51811.1"/>
    </source>
</evidence>
<dbReference type="EMBL" id="DS499597">
    <property type="protein sequence ID" value="EDP51811.1"/>
    <property type="molecule type" value="Genomic_DNA"/>
</dbReference>
<evidence type="ECO:0000313" key="3">
    <source>
        <dbReference type="Proteomes" id="UP000001699"/>
    </source>
</evidence>
<dbReference type="GO" id="GO:0005829">
    <property type="term" value="C:cytosol"/>
    <property type="evidence" value="ECO:0007669"/>
    <property type="project" value="TreeGrafter"/>
</dbReference>
<dbReference type="GO" id="GO:0030674">
    <property type="term" value="F:protein-macromolecule adaptor activity"/>
    <property type="evidence" value="ECO:0007669"/>
    <property type="project" value="TreeGrafter"/>
</dbReference>
<dbReference type="GO" id="GO:0031625">
    <property type="term" value="F:ubiquitin protein ligase binding"/>
    <property type="evidence" value="ECO:0007669"/>
    <property type="project" value="TreeGrafter"/>
</dbReference>
<dbReference type="VEuPathDB" id="FungiDB:AFUB_058320"/>
<dbReference type="InterPro" id="IPR050357">
    <property type="entry name" value="Arrestin_domain-protein"/>
</dbReference>
<dbReference type="Gene3D" id="2.60.40.640">
    <property type="match status" value="1"/>
</dbReference>
<proteinExistence type="inferred from homology"/>
<dbReference type="GO" id="GO:0070086">
    <property type="term" value="P:ubiquitin-dependent endocytosis"/>
    <property type="evidence" value="ECO:0007669"/>
    <property type="project" value="TreeGrafter"/>
</dbReference>
<evidence type="ECO:0000256" key="1">
    <source>
        <dbReference type="ARBA" id="ARBA00005298"/>
    </source>
</evidence>
<dbReference type="AlphaFoldDB" id="B0Y0S0"/>
<dbReference type="PhylomeDB" id="B0Y0S0"/>
<sequence length="442" mass="50254">MYWFHNDTSTVVTQILRDLDEKRKLAIVLELTEPAFSFPRPRATDLLCFGAAAPTPLYPMAAMLTNVNSWTGVREMGSVVNCALTLFNSKKDSKAQFAFEAKEPEKLTAAVTEVEGPKKKFNKLPEIFDKLRLRSPKTVPGLNPECFMPGKYSYDFEMILHSGLPESTFSEGTIVRYHLKASVTCHSMLRGMYKSIEVDAVRCPTNAYVEDSVGGNWALHVDRVLHADIHLRRKGIALEDHLPGSFKYKGYNNTKFRKLQVFLVEDVRYFMRDGTQAGKAPYKKLLIYENSGHRPDVHPQQEEVSEEELNIFEATSTRVPLSSTNSDTPDGDAFPPSETMGFDFELDMPKCISHRGAPDFRYMHYDTKIRSVMVSHFFQFHVHVFINGRPAREPFERLVPLTLRSCYASEGNTTLPTYCEEDLPVYSLLFPNAPASTIDYDR</sequence>
<dbReference type="HOGENOM" id="CLU_622520_0_0_1"/>
<protein>
    <recommendedName>
        <fullName evidence="4">Arrestin-like N-terminal domain-containing protein</fullName>
    </recommendedName>
</protein>
<dbReference type="GO" id="GO:0005886">
    <property type="term" value="C:plasma membrane"/>
    <property type="evidence" value="ECO:0007669"/>
    <property type="project" value="TreeGrafter"/>
</dbReference>
<name>B0Y0S0_ASPFC</name>
<keyword evidence="3" id="KW-1185">Reference proteome</keyword>